<proteinExistence type="predicted"/>
<name>X6M404_RETFI</name>
<gene>
    <name evidence="2" type="ORF">RFI_28675</name>
</gene>
<reference evidence="2 3" key="1">
    <citation type="journal article" date="2013" name="Curr. Biol.">
        <title>The Genome of the Foraminiferan Reticulomyxa filosa.</title>
        <authorList>
            <person name="Glockner G."/>
            <person name="Hulsmann N."/>
            <person name="Schleicher M."/>
            <person name="Noegel A.A."/>
            <person name="Eichinger L."/>
            <person name="Gallinger C."/>
            <person name="Pawlowski J."/>
            <person name="Sierra R."/>
            <person name="Euteneuer U."/>
            <person name="Pillet L."/>
            <person name="Moustafa A."/>
            <person name="Platzer M."/>
            <person name="Groth M."/>
            <person name="Szafranski K."/>
            <person name="Schliwa M."/>
        </authorList>
    </citation>
    <scope>NUCLEOTIDE SEQUENCE [LARGE SCALE GENOMIC DNA]</scope>
</reference>
<dbReference type="AlphaFoldDB" id="X6M404"/>
<feature type="transmembrane region" description="Helical" evidence="1">
    <location>
        <begin position="282"/>
        <end position="303"/>
    </location>
</feature>
<feature type="transmembrane region" description="Helical" evidence="1">
    <location>
        <begin position="242"/>
        <end position="262"/>
    </location>
</feature>
<dbReference type="OrthoDB" id="27603at2759"/>
<dbReference type="Proteomes" id="UP000023152">
    <property type="component" value="Unassembled WGS sequence"/>
</dbReference>
<dbReference type="EMBL" id="ASPP01024773">
    <property type="protein sequence ID" value="ETO08713.1"/>
    <property type="molecule type" value="Genomic_DNA"/>
</dbReference>
<evidence type="ECO:0000256" key="1">
    <source>
        <dbReference type="SAM" id="Phobius"/>
    </source>
</evidence>
<organism evidence="2 3">
    <name type="scientific">Reticulomyxa filosa</name>
    <dbReference type="NCBI Taxonomy" id="46433"/>
    <lineage>
        <taxon>Eukaryota</taxon>
        <taxon>Sar</taxon>
        <taxon>Rhizaria</taxon>
        <taxon>Retaria</taxon>
        <taxon>Foraminifera</taxon>
        <taxon>Monothalamids</taxon>
        <taxon>Reticulomyxidae</taxon>
        <taxon>Reticulomyxa</taxon>
    </lineage>
</organism>
<evidence type="ECO:0000313" key="2">
    <source>
        <dbReference type="EMBL" id="ETO08713.1"/>
    </source>
</evidence>
<sequence length="398" mass="46445">MKSLYATETEANNRYEILTQFVRLWSLEYAATCFSMGKGMKEQGKRIAAYLEHCVFGMPLHCGPSTIVSLTNLKEEFLFIPSGFDSQQILESQPNSCWSSTDAFDKYFPLDKNPSKVVKKKAPIQVSADNTFFKEIAWILDNAKSKRPSLSINNAKFTEEPMTTSTTSVSTRESRKNDTATVSIPFHNTKKIIIHKNKQHMLWMGFIYFFLINLIYQKIVIERGKTINDKLLNSFFHYQNKFATFQVVFVLKFCTFSERIATRLQTNPCNNCFFFDNQLIEVILYFLLLIFSSQIILFSKNIIISRYKNLISYFHEQNDMLAQLLFNTFVQQREVSFYKTTRGLFVTIYIIYLIITKRISLKNNILVHKKGHLKCSCVLFRTIQLLMNTLLENTNNFF</sequence>
<keyword evidence="1" id="KW-0472">Membrane</keyword>
<feature type="transmembrane region" description="Helical" evidence="1">
    <location>
        <begin position="201"/>
        <end position="221"/>
    </location>
</feature>
<protein>
    <submittedName>
        <fullName evidence="2">Uncharacterized protein</fullName>
    </submittedName>
</protein>
<evidence type="ECO:0000313" key="3">
    <source>
        <dbReference type="Proteomes" id="UP000023152"/>
    </source>
</evidence>
<comment type="caution">
    <text evidence="2">The sequence shown here is derived from an EMBL/GenBank/DDBJ whole genome shotgun (WGS) entry which is preliminary data.</text>
</comment>
<keyword evidence="3" id="KW-1185">Reference proteome</keyword>
<keyword evidence="1" id="KW-1133">Transmembrane helix</keyword>
<keyword evidence="1" id="KW-0812">Transmembrane</keyword>
<accession>X6M404</accession>